<dbReference type="Proteomes" id="UP000663992">
    <property type="component" value="Unassembled WGS sequence"/>
</dbReference>
<keyword evidence="2" id="KW-0645">Protease</keyword>
<dbReference type="Gene3D" id="2.40.10.10">
    <property type="entry name" value="Trypsin-like serine proteases"/>
    <property type="match status" value="2"/>
</dbReference>
<comment type="similarity">
    <text evidence="1">Belongs to the peptidase S1C family.</text>
</comment>
<evidence type="ECO:0000256" key="2">
    <source>
        <dbReference type="ARBA" id="ARBA00022670"/>
    </source>
</evidence>
<proteinExistence type="inferred from homology"/>
<dbReference type="PROSITE" id="PS50106">
    <property type="entry name" value="PDZ"/>
    <property type="match status" value="1"/>
</dbReference>
<sequence>MKQTSWLHFLIKSILLGIFVAGILLLLLPELRNSTSLSLGLFQRQGFSTAPLSFSSAINKAAPAVVNIYSTSYDSRPLLYRRQPVERTSLGSGVLMTSNGHILTCYHVIKGSERITVVLQDGRGLEAMLVGQDPHTDLAVLKVNDQNLPVIPQSSEYETQVGDLVLAIGNPYNLGQTITQGIISATGRGGLSNYVSNANYADFIQMDAVLNEGNSGGALVDSNGTLVGINNANFKTLDRNHRVKDVAGIFFAVPYALAKRVMDDIIAHGRVIRGYLGISGTEFLGESGILVNGVDPLGPAARAGIKVGDTLITINGKPIESTFKTLDQVAETPPGSTLDFELLRGESRQRLNVTVTISELTSS</sequence>
<dbReference type="Gene3D" id="2.30.42.10">
    <property type="match status" value="1"/>
</dbReference>
<dbReference type="PRINTS" id="PR00834">
    <property type="entry name" value="PROTEASES2C"/>
</dbReference>
<keyword evidence="5" id="KW-0812">Transmembrane</keyword>
<evidence type="ECO:0000256" key="5">
    <source>
        <dbReference type="SAM" id="Phobius"/>
    </source>
</evidence>
<dbReference type="InterPro" id="IPR043504">
    <property type="entry name" value="Peptidase_S1_PA_chymotrypsin"/>
</dbReference>
<name>A0ABS3CVD1_9ALTE</name>
<keyword evidence="3" id="KW-0378">Hydrolase</keyword>
<dbReference type="SUPFAM" id="SSF50156">
    <property type="entry name" value="PDZ domain-like"/>
    <property type="match status" value="1"/>
</dbReference>
<evidence type="ECO:0000313" key="7">
    <source>
        <dbReference type="EMBL" id="MBN7821076.1"/>
    </source>
</evidence>
<dbReference type="EMBL" id="JAFKCS010000014">
    <property type="protein sequence ID" value="MBN7821076.1"/>
    <property type="molecule type" value="Genomic_DNA"/>
</dbReference>
<dbReference type="PANTHER" id="PTHR22939:SF101">
    <property type="entry name" value="PERIPLASMIC PH-DEPENDENT SERINE ENDOPROTEASE DEGQ"/>
    <property type="match status" value="1"/>
</dbReference>
<dbReference type="InterPro" id="IPR001940">
    <property type="entry name" value="Peptidase_S1C"/>
</dbReference>
<accession>A0ABS3CVD1</accession>
<keyword evidence="5" id="KW-1133">Transmembrane helix</keyword>
<evidence type="ECO:0000256" key="1">
    <source>
        <dbReference type="ARBA" id="ARBA00010541"/>
    </source>
</evidence>
<evidence type="ECO:0000256" key="3">
    <source>
        <dbReference type="ARBA" id="ARBA00022801"/>
    </source>
</evidence>
<gene>
    <name evidence="7" type="ORF">J0A65_14490</name>
</gene>
<dbReference type="Pfam" id="PF13180">
    <property type="entry name" value="PDZ_2"/>
    <property type="match status" value="1"/>
</dbReference>
<dbReference type="InterPro" id="IPR001478">
    <property type="entry name" value="PDZ"/>
</dbReference>
<dbReference type="InterPro" id="IPR009003">
    <property type="entry name" value="Peptidase_S1_PA"/>
</dbReference>
<feature type="domain" description="PDZ" evidence="6">
    <location>
        <begin position="265"/>
        <end position="321"/>
    </location>
</feature>
<feature type="transmembrane region" description="Helical" evidence="5">
    <location>
        <begin position="6"/>
        <end position="28"/>
    </location>
</feature>
<dbReference type="SMART" id="SM00228">
    <property type="entry name" value="PDZ"/>
    <property type="match status" value="1"/>
</dbReference>
<dbReference type="PANTHER" id="PTHR22939">
    <property type="entry name" value="SERINE PROTEASE FAMILY S1C HTRA-RELATED"/>
    <property type="match status" value="1"/>
</dbReference>
<dbReference type="Pfam" id="PF13365">
    <property type="entry name" value="Trypsin_2"/>
    <property type="match status" value="1"/>
</dbReference>
<organism evidence="7 8">
    <name type="scientific">Bowmanella yangjiangensis</name>
    <dbReference type="NCBI Taxonomy" id="2811230"/>
    <lineage>
        <taxon>Bacteria</taxon>
        <taxon>Pseudomonadati</taxon>
        <taxon>Pseudomonadota</taxon>
        <taxon>Gammaproteobacteria</taxon>
        <taxon>Alteromonadales</taxon>
        <taxon>Alteromonadaceae</taxon>
        <taxon>Bowmanella</taxon>
    </lineage>
</organism>
<comment type="caution">
    <text evidence="7">The sequence shown here is derived from an EMBL/GenBank/DDBJ whole genome shotgun (WGS) entry which is preliminary data.</text>
</comment>
<keyword evidence="5" id="KW-0472">Membrane</keyword>
<keyword evidence="8" id="KW-1185">Reference proteome</keyword>
<dbReference type="RefSeq" id="WP_206595017.1">
    <property type="nucleotide sequence ID" value="NZ_JAFKCS010000014.1"/>
</dbReference>
<dbReference type="SUPFAM" id="SSF50494">
    <property type="entry name" value="Trypsin-like serine proteases"/>
    <property type="match status" value="1"/>
</dbReference>
<reference evidence="7 8" key="1">
    <citation type="submission" date="2021-03" db="EMBL/GenBank/DDBJ databases">
        <title>novel species isolated from a fishpond in China.</title>
        <authorList>
            <person name="Lu H."/>
            <person name="Cai Z."/>
        </authorList>
    </citation>
    <scope>NUCLEOTIDE SEQUENCE [LARGE SCALE GENOMIC DNA]</scope>
    <source>
        <strain evidence="7 8">Y57</strain>
    </source>
</reference>
<dbReference type="InterPro" id="IPR036034">
    <property type="entry name" value="PDZ_sf"/>
</dbReference>
<protein>
    <submittedName>
        <fullName evidence="7">Trypsin-like peptidase domain-containing protein</fullName>
    </submittedName>
</protein>
<evidence type="ECO:0000313" key="8">
    <source>
        <dbReference type="Proteomes" id="UP000663992"/>
    </source>
</evidence>
<evidence type="ECO:0000259" key="6">
    <source>
        <dbReference type="PROSITE" id="PS50106"/>
    </source>
</evidence>
<keyword evidence="4" id="KW-0720">Serine protease</keyword>
<evidence type="ECO:0000256" key="4">
    <source>
        <dbReference type="ARBA" id="ARBA00022825"/>
    </source>
</evidence>